<evidence type="ECO:0000313" key="2">
    <source>
        <dbReference type="Proteomes" id="UP000094426"/>
    </source>
</evidence>
<accession>A0A1E2SJN8</accession>
<reference evidence="2" key="1">
    <citation type="submission" date="2015-11" db="EMBL/GenBank/DDBJ databases">
        <authorList>
            <person name="Wang J."/>
            <person name="Wang L."/>
            <person name="Wang F."/>
            <person name="Cao G."/>
        </authorList>
    </citation>
    <scope>NUCLEOTIDE SEQUENCE [LARGE SCALE GENOMIC DNA]</scope>
    <source>
        <strain evidence="2">gdw1</strain>
    </source>
</reference>
<evidence type="ECO:0000313" key="1">
    <source>
        <dbReference type="EMBL" id="ODA89973.1"/>
    </source>
</evidence>
<dbReference type="Proteomes" id="UP000094426">
    <property type="component" value="Unassembled WGS sequence"/>
</dbReference>
<gene>
    <name evidence="1" type="ORF">ATY41_02730</name>
</gene>
<dbReference type="EMBL" id="LNZG01000023">
    <property type="protein sequence ID" value="ODA89973.1"/>
    <property type="molecule type" value="Genomic_DNA"/>
</dbReference>
<sequence>MGQVRNVSGEPRYVPELNRVIDVDEVADVPDERVDGYDGQYEVWEIVDRGETAGETDSVAKKGGK</sequence>
<dbReference type="AlphaFoldDB" id="A0A1E2SJN8"/>
<protein>
    <submittedName>
        <fullName evidence="1">Uncharacterized protein</fullName>
    </submittedName>
</protein>
<dbReference type="RefSeq" id="WP_011187023.1">
    <property type="nucleotide sequence ID" value="NZ_LNZG01000023.1"/>
</dbReference>
<organism evidence="1 2">
    <name type="scientific">Leifsonia xyli subsp. xyli</name>
    <dbReference type="NCBI Taxonomy" id="59736"/>
    <lineage>
        <taxon>Bacteria</taxon>
        <taxon>Bacillati</taxon>
        <taxon>Actinomycetota</taxon>
        <taxon>Actinomycetes</taxon>
        <taxon>Micrococcales</taxon>
        <taxon>Microbacteriaceae</taxon>
        <taxon>Leifsonia</taxon>
    </lineage>
</organism>
<comment type="caution">
    <text evidence="1">The sequence shown here is derived from an EMBL/GenBank/DDBJ whole genome shotgun (WGS) entry which is preliminary data.</text>
</comment>
<dbReference type="OrthoDB" id="4312526at2"/>
<name>A0A1E2SJN8_LEIXY</name>
<proteinExistence type="predicted"/>